<feature type="non-terminal residue" evidence="1">
    <location>
        <position position="1"/>
    </location>
</feature>
<dbReference type="AlphaFoldDB" id="E2C5Q9"/>
<reference evidence="1 2" key="1">
    <citation type="journal article" date="2010" name="Science">
        <title>Genomic comparison of the ants Camponotus floridanus and Harpegnathos saltator.</title>
        <authorList>
            <person name="Bonasio R."/>
            <person name="Zhang G."/>
            <person name="Ye C."/>
            <person name="Mutti N.S."/>
            <person name="Fang X."/>
            <person name="Qin N."/>
            <person name="Donahue G."/>
            <person name="Yang P."/>
            <person name="Li Q."/>
            <person name="Li C."/>
            <person name="Zhang P."/>
            <person name="Huang Z."/>
            <person name="Berger S.L."/>
            <person name="Reinberg D."/>
            <person name="Wang J."/>
            <person name="Liebig J."/>
        </authorList>
    </citation>
    <scope>NUCLEOTIDE SEQUENCE [LARGE SCALE GENOMIC DNA]</scope>
    <source>
        <strain evidence="1 2">R22 G/1</strain>
    </source>
</reference>
<evidence type="ECO:0000313" key="1">
    <source>
        <dbReference type="EMBL" id="EFN76716.1"/>
    </source>
</evidence>
<gene>
    <name evidence="1" type="ORF">EAI_00477</name>
</gene>
<feature type="non-terminal residue" evidence="1">
    <location>
        <position position="52"/>
    </location>
</feature>
<evidence type="ECO:0000313" key="2">
    <source>
        <dbReference type="Proteomes" id="UP000008237"/>
    </source>
</evidence>
<proteinExistence type="predicted"/>
<dbReference type="Proteomes" id="UP000008237">
    <property type="component" value="Unassembled WGS sequence"/>
</dbReference>
<name>E2C5Q9_HARSA</name>
<dbReference type="InParanoid" id="E2C5Q9"/>
<sequence length="52" mass="6228">LIQRIVKYPIKVHAWRCFSKPGFGTLHFFTDNLYYSKVIKIYEKAFVSFAQK</sequence>
<accession>E2C5Q9</accession>
<protein>
    <submittedName>
        <fullName evidence="1">Uncharacterized protein</fullName>
    </submittedName>
</protein>
<dbReference type="EMBL" id="GL452796">
    <property type="protein sequence ID" value="EFN76716.1"/>
    <property type="molecule type" value="Genomic_DNA"/>
</dbReference>
<keyword evidence="2" id="KW-1185">Reference proteome</keyword>
<organism evidence="2">
    <name type="scientific">Harpegnathos saltator</name>
    <name type="common">Jerdon's jumping ant</name>
    <dbReference type="NCBI Taxonomy" id="610380"/>
    <lineage>
        <taxon>Eukaryota</taxon>
        <taxon>Metazoa</taxon>
        <taxon>Ecdysozoa</taxon>
        <taxon>Arthropoda</taxon>
        <taxon>Hexapoda</taxon>
        <taxon>Insecta</taxon>
        <taxon>Pterygota</taxon>
        <taxon>Neoptera</taxon>
        <taxon>Endopterygota</taxon>
        <taxon>Hymenoptera</taxon>
        <taxon>Apocrita</taxon>
        <taxon>Aculeata</taxon>
        <taxon>Formicoidea</taxon>
        <taxon>Formicidae</taxon>
        <taxon>Ponerinae</taxon>
        <taxon>Ponerini</taxon>
        <taxon>Harpegnathos</taxon>
    </lineage>
</organism>